<dbReference type="Proteomes" id="UP001224359">
    <property type="component" value="Unassembled WGS sequence"/>
</dbReference>
<evidence type="ECO:0000256" key="6">
    <source>
        <dbReference type="RuleBase" id="RU004466"/>
    </source>
</evidence>
<dbReference type="CDD" id="cd00685">
    <property type="entry name" value="Trans_IPPS_HT"/>
    <property type="match status" value="1"/>
</dbReference>
<proteinExistence type="inferred from homology"/>
<dbReference type="PROSITE" id="PS00444">
    <property type="entry name" value="POLYPRENYL_SYNTHASE_2"/>
    <property type="match status" value="1"/>
</dbReference>
<evidence type="ECO:0000256" key="3">
    <source>
        <dbReference type="ARBA" id="ARBA00022679"/>
    </source>
</evidence>
<reference evidence="7 8" key="1">
    <citation type="submission" date="2023-07" db="EMBL/GenBank/DDBJ databases">
        <title>Genomic Encyclopedia of Type Strains, Phase IV (KMG-IV): sequencing the most valuable type-strain genomes for metagenomic binning, comparative biology and taxonomic classification.</title>
        <authorList>
            <person name="Goeker M."/>
        </authorList>
    </citation>
    <scope>NUCLEOTIDE SEQUENCE [LARGE SCALE GENOMIC DNA]</scope>
    <source>
        <strain evidence="7 8">DSM 16460</strain>
    </source>
</reference>
<evidence type="ECO:0000256" key="1">
    <source>
        <dbReference type="ARBA" id="ARBA00001946"/>
    </source>
</evidence>
<keyword evidence="8" id="KW-1185">Reference proteome</keyword>
<evidence type="ECO:0000256" key="5">
    <source>
        <dbReference type="ARBA" id="ARBA00022842"/>
    </source>
</evidence>
<dbReference type="PROSITE" id="PS00723">
    <property type="entry name" value="POLYPRENYL_SYNTHASE_1"/>
    <property type="match status" value="1"/>
</dbReference>
<evidence type="ECO:0000313" key="8">
    <source>
        <dbReference type="Proteomes" id="UP001224359"/>
    </source>
</evidence>
<dbReference type="EMBL" id="JAUSTQ010000002">
    <property type="protein sequence ID" value="MDQ0158488.1"/>
    <property type="molecule type" value="Genomic_DNA"/>
</dbReference>
<evidence type="ECO:0000256" key="2">
    <source>
        <dbReference type="ARBA" id="ARBA00006706"/>
    </source>
</evidence>
<dbReference type="Pfam" id="PF00348">
    <property type="entry name" value="polyprenyl_synt"/>
    <property type="match status" value="1"/>
</dbReference>
<keyword evidence="3 6" id="KW-0808">Transferase</keyword>
<dbReference type="PANTHER" id="PTHR12001">
    <property type="entry name" value="GERANYLGERANYL PYROPHOSPHATE SYNTHASE"/>
    <property type="match status" value="1"/>
</dbReference>
<dbReference type="Gene3D" id="1.10.600.10">
    <property type="entry name" value="Farnesyl Diphosphate Synthase"/>
    <property type="match status" value="1"/>
</dbReference>
<evidence type="ECO:0000313" key="7">
    <source>
        <dbReference type="EMBL" id="MDQ0158488.1"/>
    </source>
</evidence>
<dbReference type="InterPro" id="IPR033749">
    <property type="entry name" value="Polyprenyl_synt_CS"/>
</dbReference>
<accession>A0ABT9VBZ2</accession>
<comment type="cofactor">
    <cofactor evidence="1">
        <name>Mg(2+)</name>
        <dbReference type="ChEBI" id="CHEBI:18420"/>
    </cofactor>
</comment>
<comment type="similarity">
    <text evidence="2 6">Belongs to the FPP/GGPP synthase family.</text>
</comment>
<dbReference type="InterPro" id="IPR000092">
    <property type="entry name" value="Polyprenyl_synt"/>
</dbReference>
<dbReference type="PANTHER" id="PTHR12001:SF69">
    <property type="entry name" value="ALL TRANS-POLYPRENYL-DIPHOSPHATE SYNTHASE PDSS1"/>
    <property type="match status" value="1"/>
</dbReference>
<protein>
    <submittedName>
        <fullName evidence="7">Heptaprenyl diphosphate synthase</fullName>
        <ecNumber evidence="7">2.5.1.30</ecNumber>
    </submittedName>
</protein>
<evidence type="ECO:0000256" key="4">
    <source>
        <dbReference type="ARBA" id="ARBA00022723"/>
    </source>
</evidence>
<keyword evidence="5" id="KW-0460">Magnesium</keyword>
<dbReference type="RefSeq" id="WP_306974243.1">
    <property type="nucleotide sequence ID" value="NZ_JAUSTQ010000002.1"/>
</dbReference>
<dbReference type="SFLD" id="SFLDS00005">
    <property type="entry name" value="Isoprenoid_Synthase_Type_I"/>
    <property type="match status" value="1"/>
</dbReference>
<dbReference type="EC" id="2.5.1.30" evidence="7"/>
<organism evidence="7 8">
    <name type="scientific">Alkalibacillus salilacus</name>
    <dbReference type="NCBI Taxonomy" id="284582"/>
    <lineage>
        <taxon>Bacteria</taxon>
        <taxon>Bacillati</taxon>
        <taxon>Bacillota</taxon>
        <taxon>Bacilli</taxon>
        <taxon>Bacillales</taxon>
        <taxon>Bacillaceae</taxon>
        <taxon>Alkalibacillus</taxon>
    </lineage>
</organism>
<comment type="caution">
    <text evidence="7">The sequence shown here is derived from an EMBL/GenBank/DDBJ whole genome shotgun (WGS) entry which is preliminary data.</text>
</comment>
<name>A0ABT9VBZ2_9BACI</name>
<dbReference type="InterPro" id="IPR008949">
    <property type="entry name" value="Isoprenoid_synthase_dom_sf"/>
</dbReference>
<sequence length="321" mass="36290">MKLATAINYMNEDIAEIENRMKQITGEEHSLISTASSHLLQAGGKRIRPIFVLLSSQFGEADHDQVRNVSVALELIHMASLVHDDVIDVASTRRGHETINAKWDNLTAMYTGDFLFARTLELVRGRNEIAIHQVLADTIYQVCVGEIEQIRDKYTYDQSLFNYFRRIKRKTALLIATSTKLGAIAANCSDDTIERLTLYGYYIGMSYQIIDDILDFTSTEKELGKPVGSDLLSGNLTLPTILACQNGKIAEQVQQFFKYPNNQEYAEHAIQAIKKSDAIEDAFQYSQAYLRKALHQLDTLPDIKAKRTLQKVAGYLGKRKF</sequence>
<gene>
    <name evidence="7" type="ORF">J2S77_000444</name>
</gene>
<dbReference type="GO" id="GO:0000010">
    <property type="term" value="F:heptaprenyl diphosphate synthase activity"/>
    <property type="evidence" value="ECO:0007669"/>
    <property type="project" value="UniProtKB-EC"/>
</dbReference>
<dbReference type="SUPFAM" id="SSF48576">
    <property type="entry name" value="Terpenoid synthases"/>
    <property type="match status" value="1"/>
</dbReference>
<keyword evidence="4" id="KW-0479">Metal-binding</keyword>